<feature type="transmembrane region" description="Helical" evidence="7">
    <location>
        <begin position="170"/>
        <end position="192"/>
    </location>
</feature>
<organism evidence="9 10">
    <name type="scientific">Tritrichomonas foetus</name>
    <dbReference type="NCBI Taxonomy" id="1144522"/>
    <lineage>
        <taxon>Eukaryota</taxon>
        <taxon>Metamonada</taxon>
        <taxon>Parabasalia</taxon>
        <taxon>Tritrichomonadida</taxon>
        <taxon>Tritrichomonadidae</taxon>
        <taxon>Tritrichomonas</taxon>
    </lineage>
</organism>
<dbReference type="InterPro" id="IPR001054">
    <property type="entry name" value="A/G_cyclase"/>
</dbReference>
<evidence type="ECO:0000256" key="4">
    <source>
        <dbReference type="ARBA" id="ARBA00022989"/>
    </source>
</evidence>
<dbReference type="GO" id="GO:0004016">
    <property type="term" value="F:adenylate cyclase activity"/>
    <property type="evidence" value="ECO:0007669"/>
    <property type="project" value="TreeGrafter"/>
</dbReference>
<accession>A0A1J4K8D6</accession>
<dbReference type="Pfam" id="PF00211">
    <property type="entry name" value="Guanylate_cyc"/>
    <property type="match status" value="1"/>
</dbReference>
<comment type="caution">
    <text evidence="9">The sequence shown here is derived from an EMBL/GenBank/DDBJ whole genome shotgun (WGS) entry which is preliminary data.</text>
</comment>
<evidence type="ECO:0000256" key="2">
    <source>
        <dbReference type="ARBA" id="ARBA00022692"/>
    </source>
</evidence>
<feature type="transmembrane region" description="Helical" evidence="7">
    <location>
        <begin position="67"/>
        <end position="92"/>
    </location>
</feature>
<dbReference type="SMART" id="SM00044">
    <property type="entry name" value="CYCc"/>
    <property type="match status" value="1"/>
</dbReference>
<evidence type="ECO:0000256" key="3">
    <source>
        <dbReference type="ARBA" id="ARBA00022741"/>
    </source>
</evidence>
<dbReference type="GO" id="GO:0007168">
    <property type="term" value="P:receptor guanylyl cyclase signaling pathway"/>
    <property type="evidence" value="ECO:0007669"/>
    <property type="project" value="TreeGrafter"/>
</dbReference>
<evidence type="ECO:0000256" key="6">
    <source>
        <dbReference type="ARBA" id="ARBA00023239"/>
    </source>
</evidence>
<evidence type="ECO:0000256" key="7">
    <source>
        <dbReference type="SAM" id="Phobius"/>
    </source>
</evidence>
<keyword evidence="4 7" id="KW-1133">Transmembrane helix</keyword>
<gene>
    <name evidence="9" type="ORF">TRFO_01410</name>
</gene>
<dbReference type="GeneID" id="94824789"/>
<feature type="transmembrane region" description="Helical" evidence="7">
    <location>
        <begin position="378"/>
        <end position="400"/>
    </location>
</feature>
<dbReference type="PROSITE" id="PS50125">
    <property type="entry name" value="GUANYLATE_CYCLASE_2"/>
    <property type="match status" value="1"/>
</dbReference>
<reference evidence="9" key="1">
    <citation type="submission" date="2016-10" db="EMBL/GenBank/DDBJ databases">
        <authorList>
            <person name="Benchimol M."/>
            <person name="Almeida L.G."/>
            <person name="Vasconcelos A.T."/>
            <person name="Perreira-Neves A."/>
            <person name="Rosa I.A."/>
            <person name="Tasca T."/>
            <person name="Bogo M.R."/>
            <person name="de Souza W."/>
        </authorList>
    </citation>
    <scope>NUCLEOTIDE SEQUENCE [LARGE SCALE GENOMIC DNA]</scope>
    <source>
        <strain evidence="9">K</strain>
    </source>
</reference>
<dbReference type="SUPFAM" id="SSF55785">
    <property type="entry name" value="PYP-like sensor domain (PAS domain)"/>
    <property type="match status" value="1"/>
</dbReference>
<feature type="domain" description="Guanylate cyclase" evidence="8">
    <location>
        <begin position="601"/>
        <end position="733"/>
    </location>
</feature>
<keyword evidence="3" id="KW-0547">Nucleotide-binding</keyword>
<evidence type="ECO:0000259" key="8">
    <source>
        <dbReference type="PROSITE" id="PS50125"/>
    </source>
</evidence>
<keyword evidence="6" id="KW-0456">Lyase</keyword>
<dbReference type="PANTHER" id="PTHR11920">
    <property type="entry name" value="GUANYLYL CYCLASE"/>
    <property type="match status" value="1"/>
</dbReference>
<dbReference type="GO" id="GO:0001653">
    <property type="term" value="F:peptide receptor activity"/>
    <property type="evidence" value="ECO:0007669"/>
    <property type="project" value="TreeGrafter"/>
</dbReference>
<dbReference type="InterPro" id="IPR035965">
    <property type="entry name" value="PAS-like_dom_sf"/>
</dbReference>
<comment type="subcellular location">
    <subcellularLocation>
        <location evidence="1">Membrane</location>
    </subcellularLocation>
</comment>
<name>A0A1J4K8D6_9EUKA</name>
<keyword evidence="10" id="KW-1185">Reference proteome</keyword>
<dbReference type="VEuPathDB" id="TrichDB:TRFO_01410"/>
<dbReference type="GO" id="GO:0004383">
    <property type="term" value="F:guanylate cyclase activity"/>
    <property type="evidence" value="ECO:0007669"/>
    <property type="project" value="TreeGrafter"/>
</dbReference>
<dbReference type="GO" id="GO:0000166">
    <property type="term" value="F:nucleotide binding"/>
    <property type="evidence" value="ECO:0007669"/>
    <property type="project" value="UniProtKB-KW"/>
</dbReference>
<protein>
    <submittedName>
        <fullName evidence="9">Adenylate and Guanylate cyclase catalytic domain containing protein</fullName>
    </submittedName>
</protein>
<dbReference type="CDD" id="cd00130">
    <property type="entry name" value="PAS"/>
    <property type="match status" value="1"/>
</dbReference>
<sequence length="785" mass="88116">MTPYAIFQEYVRLGGELGNSKNISNITMGENPIQADIYAMGKMSEILSKALEEVSNYMVESHETNSLYIQIIFYAGFCVIPIILLTTTLILVKCINKEKQSIFKCLAALPKNTVSSIAERLKVLKKDNSCSEIASNADGEINKQEDNLIKILATADSRGFSMFNSAGSSIIGSVVQSICVIIAFVLLSDLFISQSEALYQSAPHIDNLMGTFAYQMGVYVDLQIIAAYGSECEIPDVDLTNIREKLETYADSSVGCLNTLRYGDSATGVVPFEQFAKKMEELVKTSTCHDVKTPSNLHEIYECFEPEVAYMLYDALAATLYFPFFQLRLTTAFDYNNNMFMNMWHIENVHLYNNFYAPLFSSIVPDVVKDLFDNLPRIFGISAILIGIAVITEIVVFYFIQETEKRLKYALRLLLHCPPTIILQNTKIMNLLSGNFRQKTKDGTNRDQKYYDLIAENMPDAIIVVTEEHMMYKINFINKSAQRIFNKTEEIIEHTIQELVDTKTNPNFIANLKISDGRTIDDIEFITSDGGLKHFSVTYANLKNEIIISLKDTTDMIRYNNLIAEEHAKSDMLLASILPANLAKRVQQGETDICFSVQSVTISFIDIVEFTPWCGSLEASEVMLTLNNLFTRFDIIVNSKPTMTKIKCIGDCYMSAGGIFMEVNQPALHAKEVVEFGLEAIEAIESLNKEINQNLRIRVGVNTGGPIVSGVLGIGKPTFEILGPAINMAQQMEHCGVPMQVHISRYVYELIYGDTFQIKERGEISIKNGKVVTYLVSKKKQNNKA</sequence>
<dbReference type="CDD" id="cd07302">
    <property type="entry name" value="CHD"/>
    <property type="match status" value="1"/>
</dbReference>
<dbReference type="GO" id="GO:0035556">
    <property type="term" value="P:intracellular signal transduction"/>
    <property type="evidence" value="ECO:0007669"/>
    <property type="project" value="InterPro"/>
</dbReference>
<evidence type="ECO:0000256" key="1">
    <source>
        <dbReference type="ARBA" id="ARBA00004370"/>
    </source>
</evidence>
<dbReference type="EMBL" id="MLAK01000704">
    <property type="protein sequence ID" value="OHT07234.1"/>
    <property type="molecule type" value="Genomic_DNA"/>
</dbReference>
<proteinExistence type="predicted"/>
<dbReference type="Gene3D" id="3.30.70.1230">
    <property type="entry name" value="Nucleotide cyclase"/>
    <property type="match status" value="1"/>
</dbReference>
<dbReference type="AlphaFoldDB" id="A0A1J4K8D6"/>
<evidence type="ECO:0000313" key="9">
    <source>
        <dbReference type="EMBL" id="OHT07234.1"/>
    </source>
</evidence>
<dbReference type="PANTHER" id="PTHR11920:SF335">
    <property type="entry name" value="GUANYLATE CYCLASE"/>
    <property type="match status" value="1"/>
</dbReference>
<keyword evidence="2 7" id="KW-0812">Transmembrane</keyword>
<dbReference type="InterPro" id="IPR050401">
    <property type="entry name" value="Cyclic_nucleotide_synthase"/>
</dbReference>
<dbReference type="RefSeq" id="XP_068360370.1">
    <property type="nucleotide sequence ID" value="XM_068490085.1"/>
</dbReference>
<dbReference type="SUPFAM" id="SSF55073">
    <property type="entry name" value="Nucleotide cyclase"/>
    <property type="match status" value="1"/>
</dbReference>
<dbReference type="InterPro" id="IPR029787">
    <property type="entry name" value="Nucleotide_cyclase"/>
</dbReference>
<dbReference type="InterPro" id="IPR000014">
    <property type="entry name" value="PAS"/>
</dbReference>
<evidence type="ECO:0000313" key="10">
    <source>
        <dbReference type="Proteomes" id="UP000179807"/>
    </source>
</evidence>
<keyword evidence="5 7" id="KW-0472">Membrane</keyword>
<dbReference type="OrthoDB" id="60033at2759"/>
<dbReference type="Proteomes" id="UP000179807">
    <property type="component" value="Unassembled WGS sequence"/>
</dbReference>
<dbReference type="GO" id="GO:0005886">
    <property type="term" value="C:plasma membrane"/>
    <property type="evidence" value="ECO:0007669"/>
    <property type="project" value="TreeGrafter"/>
</dbReference>
<dbReference type="Gene3D" id="3.30.450.20">
    <property type="entry name" value="PAS domain"/>
    <property type="match status" value="1"/>
</dbReference>
<evidence type="ECO:0000256" key="5">
    <source>
        <dbReference type="ARBA" id="ARBA00023136"/>
    </source>
</evidence>